<accession>A0A653BFM3</accession>
<dbReference type="SUPFAM" id="SSF53098">
    <property type="entry name" value="Ribonuclease H-like"/>
    <property type="match status" value="1"/>
</dbReference>
<evidence type="ECO:0000313" key="3">
    <source>
        <dbReference type="Proteomes" id="UP000410492"/>
    </source>
</evidence>
<name>A0A653BFM3_CALMS</name>
<evidence type="ECO:0000259" key="1">
    <source>
        <dbReference type="PROSITE" id="PS50822"/>
    </source>
</evidence>
<dbReference type="OrthoDB" id="445936at2759"/>
<dbReference type="EMBL" id="CAACVG010000635">
    <property type="protein sequence ID" value="VEN34368.1"/>
    <property type="molecule type" value="Genomic_DNA"/>
</dbReference>
<dbReference type="InterPro" id="IPR012337">
    <property type="entry name" value="RNaseH-like_sf"/>
</dbReference>
<gene>
    <name evidence="2" type="ORF">CALMAC_LOCUS594</name>
</gene>
<feature type="domain" description="Piwi" evidence="1">
    <location>
        <begin position="1"/>
        <end position="127"/>
    </location>
</feature>
<dbReference type="Pfam" id="PF02171">
    <property type="entry name" value="Piwi"/>
    <property type="match status" value="1"/>
</dbReference>
<proteinExistence type="predicted"/>
<organism evidence="2 3">
    <name type="scientific">Callosobruchus maculatus</name>
    <name type="common">Southern cowpea weevil</name>
    <name type="synonym">Pulse bruchid</name>
    <dbReference type="NCBI Taxonomy" id="64391"/>
    <lineage>
        <taxon>Eukaryota</taxon>
        <taxon>Metazoa</taxon>
        <taxon>Ecdysozoa</taxon>
        <taxon>Arthropoda</taxon>
        <taxon>Hexapoda</taxon>
        <taxon>Insecta</taxon>
        <taxon>Pterygota</taxon>
        <taxon>Neoptera</taxon>
        <taxon>Endopterygota</taxon>
        <taxon>Coleoptera</taxon>
        <taxon>Polyphaga</taxon>
        <taxon>Cucujiformia</taxon>
        <taxon>Chrysomeloidea</taxon>
        <taxon>Chrysomelidae</taxon>
        <taxon>Bruchinae</taxon>
        <taxon>Bruchini</taxon>
        <taxon>Callosobruchus</taxon>
    </lineage>
</organism>
<dbReference type="PROSITE" id="PS50822">
    <property type="entry name" value="PIWI"/>
    <property type="match status" value="1"/>
</dbReference>
<reference evidence="2 3" key="1">
    <citation type="submission" date="2019-01" db="EMBL/GenBank/DDBJ databases">
        <authorList>
            <person name="Sayadi A."/>
        </authorList>
    </citation>
    <scope>NUCLEOTIDE SEQUENCE [LARGE SCALE GENOMIC DNA]</scope>
</reference>
<keyword evidence="3" id="KW-1185">Reference proteome</keyword>
<dbReference type="InterPro" id="IPR003165">
    <property type="entry name" value="Piwi"/>
</dbReference>
<dbReference type="GO" id="GO:0003676">
    <property type="term" value="F:nucleic acid binding"/>
    <property type="evidence" value="ECO:0007669"/>
    <property type="project" value="InterPro"/>
</dbReference>
<dbReference type="PANTHER" id="PTHR22891">
    <property type="entry name" value="EUKARYOTIC TRANSLATION INITIATION FACTOR 2C"/>
    <property type="match status" value="1"/>
</dbReference>
<dbReference type="AlphaFoldDB" id="A0A653BFM3"/>
<dbReference type="SMART" id="SM00950">
    <property type="entry name" value="Piwi"/>
    <property type="match status" value="1"/>
</dbReference>
<sequence length="141" mass="16170">MIKTKLTTSVYKKPEDLRMAFVVVSKRINTRIFGDKGNPPPGTVVDDVVTLPERYDFFVVSQCVRQGTVSPTSYNVLYDNMGLPPDRMQIMAYKLCHMYYNWSGTVRVPAPCQYAHKLAFLTAQSLHRPANRTLENVLYYL</sequence>
<protein>
    <recommendedName>
        <fullName evidence="1">Piwi domain-containing protein</fullName>
    </recommendedName>
</protein>
<evidence type="ECO:0000313" key="2">
    <source>
        <dbReference type="EMBL" id="VEN34368.1"/>
    </source>
</evidence>
<dbReference type="Proteomes" id="UP000410492">
    <property type="component" value="Unassembled WGS sequence"/>
</dbReference>
<dbReference type="InterPro" id="IPR036397">
    <property type="entry name" value="RNaseH_sf"/>
</dbReference>
<dbReference type="Gene3D" id="3.30.420.10">
    <property type="entry name" value="Ribonuclease H-like superfamily/Ribonuclease H"/>
    <property type="match status" value="1"/>
</dbReference>